<dbReference type="EC" id="1.1.1.298" evidence="2"/>
<proteinExistence type="predicted"/>
<evidence type="ECO:0000313" key="2">
    <source>
        <dbReference type="EMBL" id="MFB9443302.1"/>
    </source>
</evidence>
<dbReference type="InterPro" id="IPR000415">
    <property type="entry name" value="Nitroreductase-like"/>
</dbReference>
<dbReference type="PANTHER" id="PTHR43543:SF1">
    <property type="entry name" value="MALONIC SEMIALDEHYDE REDUCTASE RUTE-RELATED"/>
    <property type="match status" value="1"/>
</dbReference>
<accession>A0ABV5M370</accession>
<dbReference type="RefSeq" id="WP_223103589.1">
    <property type="nucleotide sequence ID" value="NZ_CP061913.1"/>
</dbReference>
<gene>
    <name evidence="2" type="ORF">ACFFTR_09420</name>
</gene>
<sequence length="205" mass="22601">MSAPATHHLLLDRAAQDLLFRAARSSSAFTADPITDEQIEAVYDLIKYAPTSMNQQPLRIVLVRTVAARTRLIRHMLGTNAAKVAEAPLVAILAVDLNFHQKLPRLYPHRPEVAELFADPVVREESGRFNATLQLAYFILGVRAAGLAVRPLAGFDAKAVDRDFFGPPQQRSTAVLTVVTLGRPAGPPRFDRLPRLEFDEVVTTV</sequence>
<dbReference type="NCBIfam" id="NF003768">
    <property type="entry name" value="PRK05365.1"/>
    <property type="match status" value="1"/>
</dbReference>
<organism evidence="2 3">
    <name type="scientific">Dactylosporangium vinaceum</name>
    <dbReference type="NCBI Taxonomy" id="53362"/>
    <lineage>
        <taxon>Bacteria</taxon>
        <taxon>Bacillati</taxon>
        <taxon>Actinomycetota</taxon>
        <taxon>Actinomycetes</taxon>
        <taxon>Micromonosporales</taxon>
        <taxon>Micromonosporaceae</taxon>
        <taxon>Dactylosporangium</taxon>
    </lineage>
</organism>
<dbReference type="Proteomes" id="UP001589608">
    <property type="component" value="Unassembled WGS sequence"/>
</dbReference>
<keyword evidence="2" id="KW-0560">Oxidoreductase</keyword>
<protein>
    <submittedName>
        <fullName evidence="2">Malonic semialdehyde reductase</fullName>
        <ecNumber evidence="2">1.1.1.298</ecNumber>
    </submittedName>
</protein>
<dbReference type="Gene3D" id="3.40.109.10">
    <property type="entry name" value="NADH Oxidase"/>
    <property type="match status" value="1"/>
</dbReference>
<feature type="domain" description="Nitroreductase" evidence="1">
    <location>
        <begin position="23"/>
        <end position="178"/>
    </location>
</feature>
<dbReference type="EMBL" id="JBHMCA010000020">
    <property type="protein sequence ID" value="MFB9443302.1"/>
    <property type="molecule type" value="Genomic_DNA"/>
</dbReference>
<dbReference type="PANTHER" id="PTHR43543">
    <property type="entry name" value="MALONIC SEMIALDEHYDE REDUCTASE RUTE-RELATED"/>
    <property type="match status" value="1"/>
</dbReference>
<dbReference type="Pfam" id="PF00881">
    <property type="entry name" value="Nitroreductase"/>
    <property type="match status" value="1"/>
</dbReference>
<dbReference type="InterPro" id="IPR029479">
    <property type="entry name" value="Nitroreductase"/>
</dbReference>
<dbReference type="InterPro" id="IPR050461">
    <property type="entry name" value="Nitroreductase_HadB/RutE"/>
</dbReference>
<reference evidence="2 3" key="1">
    <citation type="submission" date="2024-09" db="EMBL/GenBank/DDBJ databases">
        <authorList>
            <person name="Sun Q."/>
            <person name="Mori K."/>
        </authorList>
    </citation>
    <scope>NUCLEOTIDE SEQUENCE [LARGE SCALE GENOMIC DNA]</scope>
    <source>
        <strain evidence="2 3">JCM 3307</strain>
    </source>
</reference>
<name>A0ABV5M370_9ACTN</name>
<evidence type="ECO:0000313" key="3">
    <source>
        <dbReference type="Proteomes" id="UP001589608"/>
    </source>
</evidence>
<keyword evidence="3" id="KW-1185">Reference proteome</keyword>
<dbReference type="SUPFAM" id="SSF55469">
    <property type="entry name" value="FMN-dependent nitroreductase-like"/>
    <property type="match status" value="1"/>
</dbReference>
<evidence type="ECO:0000259" key="1">
    <source>
        <dbReference type="Pfam" id="PF00881"/>
    </source>
</evidence>
<comment type="caution">
    <text evidence="2">The sequence shown here is derived from an EMBL/GenBank/DDBJ whole genome shotgun (WGS) entry which is preliminary data.</text>
</comment>
<dbReference type="GO" id="GO:0035527">
    <property type="term" value="F:3-hydroxypropionate dehydrogenase (NADP+) activity"/>
    <property type="evidence" value="ECO:0007669"/>
    <property type="project" value="UniProtKB-EC"/>
</dbReference>